<accession>A0ABP9YR34</accession>
<protein>
    <submittedName>
        <fullName evidence="1">Uncharacterized protein</fullName>
    </submittedName>
</protein>
<name>A0ABP9YR34_9FUNG</name>
<reference evidence="1 2" key="1">
    <citation type="submission" date="2024-04" db="EMBL/GenBank/DDBJ databases">
        <title>genome sequences of Mucor flavus KT1a and Helicostylum pulchrum KT1b strains isolated from the surface of a dry-aged beef.</title>
        <authorList>
            <person name="Toyotome T."/>
            <person name="Hosono M."/>
            <person name="Torimaru M."/>
            <person name="Fukuda K."/>
            <person name="Mikami N."/>
        </authorList>
    </citation>
    <scope>NUCLEOTIDE SEQUENCE [LARGE SCALE GENOMIC DNA]</scope>
    <source>
        <strain evidence="1 2">KT1a</strain>
    </source>
</reference>
<keyword evidence="2" id="KW-1185">Reference proteome</keyword>
<comment type="caution">
    <text evidence="1">The sequence shown here is derived from an EMBL/GenBank/DDBJ whole genome shotgun (WGS) entry which is preliminary data.</text>
</comment>
<organism evidence="1 2">
    <name type="scientific">Mucor flavus</name>
    <dbReference type="NCBI Taxonomy" id="439312"/>
    <lineage>
        <taxon>Eukaryota</taxon>
        <taxon>Fungi</taxon>
        <taxon>Fungi incertae sedis</taxon>
        <taxon>Mucoromycota</taxon>
        <taxon>Mucoromycotina</taxon>
        <taxon>Mucoromycetes</taxon>
        <taxon>Mucorales</taxon>
        <taxon>Mucorineae</taxon>
        <taxon>Mucoraceae</taxon>
        <taxon>Mucor</taxon>
    </lineage>
</organism>
<dbReference type="EMBL" id="BAABUK010000004">
    <property type="protein sequence ID" value="GAA5809313.1"/>
    <property type="molecule type" value="Genomic_DNA"/>
</dbReference>
<evidence type="ECO:0000313" key="2">
    <source>
        <dbReference type="Proteomes" id="UP001473302"/>
    </source>
</evidence>
<dbReference type="Proteomes" id="UP001473302">
    <property type="component" value="Unassembled WGS sequence"/>
</dbReference>
<evidence type="ECO:0000313" key="1">
    <source>
        <dbReference type="EMBL" id="GAA5809313.1"/>
    </source>
</evidence>
<sequence length="129" mass="14677">MTVYAITSYLFRSLFSRPRDLSTDRYIANLIEHNRRPGSDLLLFQDLLINNDNQRSCTESLLENQLQRIYDTSAEGFGRRPRHDVTVTVTGRGRGGGGRSGGITPVIRRGRMDYPNMSQHFLTSSIKQV</sequence>
<proteinExistence type="predicted"/>
<gene>
    <name evidence="1" type="ORF">MFLAVUS_002720</name>
</gene>